<dbReference type="RefSeq" id="XP_047007638.1">
    <property type="nucleotide sequence ID" value="XM_047151682.2"/>
</dbReference>
<dbReference type="InterPro" id="IPR035979">
    <property type="entry name" value="RBD_domain_sf"/>
</dbReference>
<evidence type="ECO:0000259" key="2">
    <source>
        <dbReference type="PROSITE" id="PS50102"/>
    </source>
</evidence>
<dbReference type="PROSITE" id="PS50102">
    <property type="entry name" value="RRM"/>
    <property type="match status" value="1"/>
</dbReference>
<dbReference type="Gene3D" id="3.30.70.330">
    <property type="match status" value="1"/>
</dbReference>
<gene>
    <name evidence="4" type="primary">LOC108259187</name>
</gene>
<evidence type="ECO:0000256" key="1">
    <source>
        <dbReference type="PROSITE-ProRule" id="PRU00176"/>
    </source>
</evidence>
<evidence type="ECO:0000313" key="4">
    <source>
        <dbReference type="RefSeq" id="XP_047007638.1"/>
    </source>
</evidence>
<dbReference type="InterPro" id="IPR000504">
    <property type="entry name" value="RRM_dom"/>
</dbReference>
<organism evidence="3 4">
    <name type="scientific">Ictalurus punctatus</name>
    <name type="common">Channel catfish</name>
    <name type="synonym">Silurus punctatus</name>
    <dbReference type="NCBI Taxonomy" id="7998"/>
    <lineage>
        <taxon>Eukaryota</taxon>
        <taxon>Metazoa</taxon>
        <taxon>Chordata</taxon>
        <taxon>Craniata</taxon>
        <taxon>Vertebrata</taxon>
        <taxon>Euteleostomi</taxon>
        <taxon>Actinopterygii</taxon>
        <taxon>Neopterygii</taxon>
        <taxon>Teleostei</taxon>
        <taxon>Ostariophysi</taxon>
        <taxon>Siluriformes</taxon>
        <taxon>Ictaluridae</taxon>
        <taxon>Ictalurus</taxon>
    </lineage>
</organism>
<dbReference type="GO" id="GO:0003723">
    <property type="term" value="F:RNA binding"/>
    <property type="evidence" value="ECO:0007669"/>
    <property type="project" value="UniProtKB-UniRule"/>
</dbReference>
<dbReference type="GeneID" id="108259187"/>
<dbReference type="AlphaFoldDB" id="A0A979E2F4"/>
<reference evidence="4" key="2">
    <citation type="submission" date="2025-08" db="UniProtKB">
        <authorList>
            <consortium name="RefSeq"/>
        </authorList>
    </citation>
    <scope>IDENTIFICATION</scope>
    <source>
        <tissue evidence="4">Blood</tissue>
    </source>
</reference>
<dbReference type="SUPFAM" id="SSF54928">
    <property type="entry name" value="RNA-binding domain, RBD"/>
    <property type="match status" value="1"/>
</dbReference>
<proteinExistence type="predicted"/>
<feature type="domain" description="RRM" evidence="2">
    <location>
        <begin position="1"/>
        <end position="70"/>
    </location>
</feature>
<keyword evidence="3" id="KW-1185">Reference proteome</keyword>
<dbReference type="OrthoDB" id="8961921at2759"/>
<accession>A0A979E2F4</accession>
<reference evidence="3" key="1">
    <citation type="journal article" date="2016" name="Nat. Commun.">
        <title>The channel catfish genome sequence provides insights into the evolution of scale formation in teleosts.</title>
        <authorList>
            <person name="Liu Z."/>
            <person name="Liu S."/>
            <person name="Yao J."/>
            <person name="Bao L."/>
            <person name="Zhang J."/>
            <person name="Li Y."/>
            <person name="Jiang C."/>
            <person name="Sun L."/>
            <person name="Wang R."/>
            <person name="Zhang Y."/>
            <person name="Zhou T."/>
            <person name="Zeng Q."/>
            <person name="Fu Q."/>
            <person name="Gao S."/>
            <person name="Li N."/>
            <person name="Koren S."/>
            <person name="Jiang Y."/>
            <person name="Zimin A."/>
            <person name="Xu P."/>
            <person name="Phillippy A.M."/>
            <person name="Geng X."/>
            <person name="Song L."/>
            <person name="Sun F."/>
            <person name="Li C."/>
            <person name="Wang X."/>
            <person name="Chen A."/>
            <person name="Jin Y."/>
            <person name="Yuan Z."/>
            <person name="Yang Y."/>
            <person name="Tan S."/>
            <person name="Peatman E."/>
            <person name="Lu J."/>
            <person name="Qin Z."/>
            <person name="Dunham R."/>
            <person name="Li Z."/>
            <person name="Sonstegard T."/>
            <person name="Feng J."/>
            <person name="Danzmann R.G."/>
            <person name="Schroeder S."/>
            <person name="Scheffler B."/>
            <person name="Duke M.V."/>
            <person name="Ballard L."/>
            <person name="Kucuktas H."/>
            <person name="Kaltenboeck L."/>
            <person name="Liu H."/>
            <person name="Armbruster J."/>
            <person name="Xie Y."/>
            <person name="Kirby M.L."/>
            <person name="Tian Y."/>
            <person name="Flanagan M.E."/>
            <person name="Mu W."/>
            <person name="Waldbieser G.C."/>
        </authorList>
    </citation>
    <scope>NUCLEOTIDE SEQUENCE [LARGE SCALE GENOMIC DNA]</scope>
    <source>
        <strain evidence="3">SDA103</strain>
    </source>
</reference>
<dbReference type="InterPro" id="IPR012677">
    <property type="entry name" value="Nucleotide-bd_a/b_plait_sf"/>
</dbReference>
<dbReference type="KEGG" id="ipu:108259187"/>
<protein>
    <submittedName>
        <fullName evidence="4">Polyadenylate-binding protein 1-like</fullName>
    </submittedName>
</protein>
<keyword evidence="1" id="KW-0694">RNA-binding</keyword>
<dbReference type="PANTHER" id="PTHR15241">
    <property type="entry name" value="TRANSFORMER-2-RELATED"/>
    <property type="match status" value="1"/>
</dbReference>
<dbReference type="PANTHER" id="PTHR15241:SF390">
    <property type="entry name" value="POLYADENYLATE-BINDING PROTEIN"/>
    <property type="match status" value="1"/>
</dbReference>
<dbReference type="SMART" id="SM00360">
    <property type="entry name" value="RRM"/>
    <property type="match status" value="1"/>
</dbReference>
<dbReference type="Pfam" id="PF00076">
    <property type="entry name" value="RRM_1"/>
    <property type="match status" value="1"/>
</dbReference>
<name>A0A979E2F4_ICTPU</name>
<evidence type="ECO:0000313" key="3">
    <source>
        <dbReference type="Proteomes" id="UP000221080"/>
    </source>
</evidence>
<dbReference type="Proteomes" id="UP000221080">
    <property type="component" value="Chromosome 27"/>
</dbReference>
<sequence>MDYTVDNKRLYEEFLPFGVVVSAKVMMENGHSKGYGNVTFSSTTEAMVAIKGMDEKILGERPVHVAPSEKRGAWALGLGVGSNVIEWIYS</sequence>